<dbReference type="EMBL" id="MU864418">
    <property type="protein sequence ID" value="KAK4186665.1"/>
    <property type="molecule type" value="Genomic_DNA"/>
</dbReference>
<organism evidence="1 2">
    <name type="scientific">Podospora australis</name>
    <dbReference type="NCBI Taxonomy" id="1536484"/>
    <lineage>
        <taxon>Eukaryota</taxon>
        <taxon>Fungi</taxon>
        <taxon>Dikarya</taxon>
        <taxon>Ascomycota</taxon>
        <taxon>Pezizomycotina</taxon>
        <taxon>Sordariomycetes</taxon>
        <taxon>Sordariomycetidae</taxon>
        <taxon>Sordariales</taxon>
        <taxon>Podosporaceae</taxon>
        <taxon>Podospora</taxon>
    </lineage>
</organism>
<evidence type="ECO:0000313" key="1">
    <source>
        <dbReference type="EMBL" id="KAK4186665.1"/>
    </source>
</evidence>
<comment type="caution">
    <text evidence="1">The sequence shown here is derived from an EMBL/GenBank/DDBJ whole genome shotgun (WGS) entry which is preliminary data.</text>
</comment>
<evidence type="ECO:0000313" key="2">
    <source>
        <dbReference type="Proteomes" id="UP001302126"/>
    </source>
</evidence>
<dbReference type="Proteomes" id="UP001302126">
    <property type="component" value="Unassembled WGS sequence"/>
</dbReference>
<keyword evidence="2" id="KW-1185">Reference proteome</keyword>
<proteinExistence type="predicted"/>
<sequence length="133" mass="13785">MSKLTITHSSRAIVPLYISGRPLPIAPDRIFPIINAAQDKITHYAQAASVPEALSASASLLEESTTSIAATHSLETSAHPSFANFLPGAAAAILREVAGSLSTALTGSIPPGTGNDPSIHVLIEKKNPSALFF</sequence>
<name>A0AAN6WSN1_9PEZI</name>
<accession>A0AAN6WSN1</accession>
<protein>
    <submittedName>
        <fullName evidence="1">Uncharacterized protein</fullName>
    </submittedName>
</protein>
<gene>
    <name evidence="1" type="ORF">QBC35DRAFT_553565</name>
</gene>
<reference evidence="1" key="2">
    <citation type="submission" date="2023-05" db="EMBL/GenBank/DDBJ databases">
        <authorList>
            <consortium name="Lawrence Berkeley National Laboratory"/>
            <person name="Steindorff A."/>
            <person name="Hensen N."/>
            <person name="Bonometti L."/>
            <person name="Westerberg I."/>
            <person name="Brannstrom I.O."/>
            <person name="Guillou S."/>
            <person name="Cros-Aarteil S."/>
            <person name="Calhoun S."/>
            <person name="Haridas S."/>
            <person name="Kuo A."/>
            <person name="Mondo S."/>
            <person name="Pangilinan J."/>
            <person name="Riley R."/>
            <person name="Labutti K."/>
            <person name="Andreopoulos B."/>
            <person name="Lipzen A."/>
            <person name="Chen C."/>
            <person name="Yanf M."/>
            <person name="Daum C."/>
            <person name="Ng V."/>
            <person name="Clum A."/>
            <person name="Ohm R."/>
            <person name="Martin F."/>
            <person name="Silar P."/>
            <person name="Natvig D."/>
            <person name="Lalanne C."/>
            <person name="Gautier V."/>
            <person name="Ament-Velasquez S.L."/>
            <person name="Kruys A."/>
            <person name="Hutchinson M.I."/>
            <person name="Powell A.J."/>
            <person name="Barry K."/>
            <person name="Miller A.N."/>
            <person name="Grigoriev I.V."/>
            <person name="Debuchy R."/>
            <person name="Gladieux P."/>
            <person name="Thoren M.H."/>
            <person name="Johannesson H."/>
        </authorList>
    </citation>
    <scope>NUCLEOTIDE SEQUENCE</scope>
    <source>
        <strain evidence="1">PSN309</strain>
    </source>
</reference>
<dbReference type="AlphaFoldDB" id="A0AAN6WSN1"/>
<reference evidence="1" key="1">
    <citation type="journal article" date="2023" name="Mol. Phylogenet. Evol.">
        <title>Genome-scale phylogeny and comparative genomics of the fungal order Sordariales.</title>
        <authorList>
            <person name="Hensen N."/>
            <person name="Bonometti L."/>
            <person name="Westerberg I."/>
            <person name="Brannstrom I.O."/>
            <person name="Guillou S."/>
            <person name="Cros-Aarteil S."/>
            <person name="Calhoun S."/>
            <person name="Haridas S."/>
            <person name="Kuo A."/>
            <person name="Mondo S."/>
            <person name="Pangilinan J."/>
            <person name="Riley R."/>
            <person name="LaButti K."/>
            <person name="Andreopoulos B."/>
            <person name="Lipzen A."/>
            <person name="Chen C."/>
            <person name="Yan M."/>
            <person name="Daum C."/>
            <person name="Ng V."/>
            <person name="Clum A."/>
            <person name="Steindorff A."/>
            <person name="Ohm R.A."/>
            <person name="Martin F."/>
            <person name="Silar P."/>
            <person name="Natvig D.O."/>
            <person name="Lalanne C."/>
            <person name="Gautier V."/>
            <person name="Ament-Velasquez S.L."/>
            <person name="Kruys A."/>
            <person name="Hutchinson M.I."/>
            <person name="Powell A.J."/>
            <person name="Barry K."/>
            <person name="Miller A.N."/>
            <person name="Grigoriev I.V."/>
            <person name="Debuchy R."/>
            <person name="Gladieux P."/>
            <person name="Hiltunen Thoren M."/>
            <person name="Johannesson H."/>
        </authorList>
    </citation>
    <scope>NUCLEOTIDE SEQUENCE</scope>
    <source>
        <strain evidence="1">PSN309</strain>
    </source>
</reference>